<evidence type="ECO:0000256" key="4">
    <source>
        <dbReference type="HAMAP-Rule" id="MF_02230"/>
    </source>
</evidence>
<dbReference type="PANTHER" id="PTHR43475:SF2">
    <property type="entry name" value="RIBOSE 1,5-BISPHOSPHATE ISOMERASE"/>
    <property type="match status" value="1"/>
</dbReference>
<dbReference type="GO" id="GO:0019323">
    <property type="term" value="P:pentose catabolic process"/>
    <property type="evidence" value="ECO:0007669"/>
    <property type="project" value="UniProtKB-UniRule"/>
</dbReference>
<sequence>MTTTAEPDLHESVEETADAIATMETRGAATIAAAAADALAAQARAVDADDPESFGRTMRAAGRRLYGTRPTAVSLPNSLRYVLGRMEGETVPELESTVTTAAADFAERLDTAQEQLGEIGANRLRDGDTIMTHCHSTDALSCVRAAVEQGKEISAIVKETRPRRQGHITARELREMGVPVVLIVDSAARRYLDEVDHVVVGADAIAADGSVINKIGTSGLAVNARERGVPIMVAAQTIKFHPDTLTGHTVEIEMREEAEVISADERAELGDLTVENPAFDVTPPRYLDAIVTESGQFPPESVVTLMRELFGESAARPWEESGGSGGSRHGLAGDGSEGGAKSS</sequence>
<dbReference type="Gene3D" id="3.40.50.10470">
    <property type="entry name" value="Translation initiation factor eif-2b, domain 2"/>
    <property type="match status" value="1"/>
</dbReference>
<comment type="similarity">
    <text evidence="1 4">Belongs to the eIF-2B alpha/beta/delta subunits family. R15P isomerase subfamily.</text>
</comment>
<organism evidence="6 7">
    <name type="scientific">Halorarum salinum</name>
    <dbReference type="NCBI Taxonomy" id="2743089"/>
    <lineage>
        <taxon>Archaea</taxon>
        <taxon>Methanobacteriati</taxon>
        <taxon>Methanobacteriota</taxon>
        <taxon>Stenosarchaea group</taxon>
        <taxon>Halobacteria</taxon>
        <taxon>Halobacteriales</taxon>
        <taxon>Haloferacaceae</taxon>
        <taxon>Halorarum</taxon>
    </lineage>
</organism>
<dbReference type="GO" id="GO:0019509">
    <property type="term" value="P:L-methionine salvage from methylthioadenosine"/>
    <property type="evidence" value="ECO:0007669"/>
    <property type="project" value="TreeGrafter"/>
</dbReference>
<dbReference type="InterPro" id="IPR042529">
    <property type="entry name" value="IF_2B-like_C"/>
</dbReference>
<evidence type="ECO:0000256" key="5">
    <source>
        <dbReference type="SAM" id="MobiDB-lite"/>
    </source>
</evidence>
<keyword evidence="7" id="KW-1185">Reference proteome</keyword>
<feature type="binding site" evidence="4">
    <location>
        <position position="239"/>
    </location>
    <ligand>
        <name>substrate</name>
    </ligand>
</feature>
<dbReference type="AlphaFoldDB" id="A0A7D5QAW5"/>
<feature type="binding site" evidence="4">
    <location>
        <position position="69"/>
    </location>
    <ligand>
        <name>substrate</name>
    </ligand>
</feature>
<evidence type="ECO:0000256" key="3">
    <source>
        <dbReference type="ARBA" id="ARBA00023277"/>
    </source>
</evidence>
<evidence type="ECO:0000256" key="2">
    <source>
        <dbReference type="ARBA" id="ARBA00023235"/>
    </source>
</evidence>
<dbReference type="InterPro" id="IPR027363">
    <property type="entry name" value="M1Pi_N"/>
</dbReference>
<feature type="compositionally biased region" description="Gly residues" evidence="5">
    <location>
        <begin position="322"/>
        <end position="343"/>
    </location>
</feature>
<dbReference type="Gene3D" id="1.20.120.420">
    <property type="entry name" value="translation initiation factor eif-2b, domain 1"/>
    <property type="match status" value="1"/>
</dbReference>
<evidence type="ECO:0000313" key="7">
    <source>
        <dbReference type="Proteomes" id="UP000509626"/>
    </source>
</evidence>
<dbReference type="GO" id="GO:0043917">
    <property type="term" value="F:ribose 1,5-bisphosphate isomerase activity"/>
    <property type="evidence" value="ECO:0007669"/>
    <property type="project" value="UniProtKB-UniRule"/>
</dbReference>
<feature type="active site" description="Proton donor" evidence="4">
    <location>
        <position position="203"/>
    </location>
</feature>
<comment type="caution">
    <text evidence="4">Lacks conserved residue(s) required for the propagation of feature annotation.</text>
</comment>
<comment type="function">
    <text evidence="4">Catalyzes the isomerization of ribose 1,5-bisphosphate (R15P) to ribulose 1,5-bisphosphate (RuBP).</text>
</comment>
<feature type="binding site" evidence="4">
    <location>
        <begin position="26"/>
        <end position="29"/>
    </location>
    <ligand>
        <name>substrate</name>
    </ligand>
</feature>
<dbReference type="RefSeq" id="WP_179269322.1">
    <property type="nucleotide sequence ID" value="NZ_CP058579.1"/>
</dbReference>
<dbReference type="NCBIfam" id="TIGR00511">
    <property type="entry name" value="ribulose_e2b2"/>
    <property type="match status" value="1"/>
</dbReference>
<name>A0A7D5QAW5_9EURY</name>
<reference evidence="6 7" key="1">
    <citation type="submission" date="2020-06" db="EMBL/GenBank/DDBJ databases">
        <title>NJ-3-1, isolated from saline soil.</title>
        <authorList>
            <person name="Cui H.L."/>
            <person name="Shi X."/>
        </authorList>
    </citation>
    <scope>NUCLEOTIDE SEQUENCE [LARGE SCALE GENOMIC DNA]</scope>
    <source>
        <strain evidence="6 7">NJ-3-1</strain>
    </source>
</reference>
<feature type="active site" description="Proton acceptor" evidence="4">
    <location>
        <position position="134"/>
    </location>
</feature>
<protein>
    <recommendedName>
        <fullName evidence="4">Ribose 1,5-bisphosphate isomerase</fullName>
        <shortName evidence="4">R15P isomerase</shortName>
        <shortName evidence="4">R15Pi</shortName>
        <ecNumber evidence="4">5.3.1.29</ecNumber>
    </recommendedName>
    <alternativeName>
        <fullName evidence="4">Ribulose 1,5-bisphosphate synthase</fullName>
        <shortName evidence="4">RuBP synthase</shortName>
    </alternativeName>
</protein>
<dbReference type="InterPro" id="IPR000649">
    <property type="entry name" value="IF-2B-related"/>
</dbReference>
<dbReference type="HAMAP" id="MF_02230">
    <property type="entry name" value="R15P_isomerase"/>
    <property type="match status" value="1"/>
</dbReference>
<dbReference type="SUPFAM" id="SSF100950">
    <property type="entry name" value="NagB/RpiA/CoA transferase-like"/>
    <property type="match status" value="1"/>
</dbReference>
<dbReference type="PANTHER" id="PTHR43475">
    <property type="entry name" value="METHYLTHIORIBOSE-1-PHOSPHATE ISOMERASE"/>
    <property type="match status" value="1"/>
</dbReference>
<comment type="catalytic activity">
    <reaction evidence="4">
        <text>alpha-D-ribose 1,5-bisphosphate = D-ribulose 1,5-bisphosphate</text>
        <dbReference type="Rhea" id="RHEA:32243"/>
        <dbReference type="ChEBI" id="CHEBI:57870"/>
        <dbReference type="ChEBI" id="CHEBI:68688"/>
        <dbReference type="EC" id="5.3.1.29"/>
    </reaction>
</comment>
<comment type="miscellaneous">
    <text evidence="4">Reaction proceeds via a cis-phosphoenolate intermediate.</text>
</comment>
<evidence type="ECO:0000256" key="1">
    <source>
        <dbReference type="ARBA" id="ARBA00009229"/>
    </source>
</evidence>
<evidence type="ECO:0000313" key="6">
    <source>
        <dbReference type="EMBL" id="QLG62737.1"/>
    </source>
</evidence>
<dbReference type="EC" id="5.3.1.29" evidence="4"/>
<dbReference type="Proteomes" id="UP000509626">
    <property type="component" value="Chromosome"/>
</dbReference>
<dbReference type="KEGG" id="halu:HUG12_13770"/>
<dbReference type="InterPro" id="IPR005250">
    <property type="entry name" value="R15Pi"/>
</dbReference>
<keyword evidence="2 4" id="KW-0413">Isomerase</keyword>
<dbReference type="OrthoDB" id="27639at2157"/>
<keyword evidence="3 4" id="KW-0119">Carbohydrate metabolism</keyword>
<dbReference type="EMBL" id="CP058579">
    <property type="protein sequence ID" value="QLG62737.1"/>
    <property type="molecule type" value="Genomic_DNA"/>
</dbReference>
<dbReference type="InterPro" id="IPR037171">
    <property type="entry name" value="NagB/RpiA_transferase-like"/>
</dbReference>
<accession>A0A7D5QAW5</accession>
<dbReference type="Pfam" id="PF01008">
    <property type="entry name" value="IF-2B"/>
    <property type="match status" value="1"/>
</dbReference>
<dbReference type="InterPro" id="IPR011559">
    <property type="entry name" value="Initiation_fac_2B_a/b/d"/>
</dbReference>
<dbReference type="GeneID" id="56038547"/>
<proteinExistence type="inferred from homology"/>
<dbReference type="FunFam" id="3.40.50.10470:FF:000019">
    <property type="entry name" value="Ribose 1,5-bisphosphate isomerase"/>
    <property type="match status" value="1"/>
</dbReference>
<feature type="region of interest" description="Disordered" evidence="5">
    <location>
        <begin position="314"/>
        <end position="343"/>
    </location>
</feature>
<dbReference type="NCBIfam" id="TIGR00524">
    <property type="entry name" value="eIF-2B_rel"/>
    <property type="match status" value="1"/>
</dbReference>
<feature type="binding site" evidence="4">
    <location>
        <begin position="213"/>
        <end position="214"/>
    </location>
    <ligand>
        <name>substrate</name>
    </ligand>
</feature>
<gene>
    <name evidence="6" type="ORF">HUG12_13770</name>
</gene>
<dbReference type="GO" id="GO:0046523">
    <property type="term" value="F:S-methyl-5-thioribose-1-phosphate isomerase activity"/>
    <property type="evidence" value="ECO:0007669"/>
    <property type="project" value="TreeGrafter"/>
</dbReference>